<dbReference type="PIRSF" id="PIRSF000332">
    <property type="entry name" value="FMO"/>
    <property type="match status" value="1"/>
</dbReference>
<keyword evidence="8" id="KW-1185">Reference proteome</keyword>
<keyword evidence="4" id="KW-0521">NADP</keyword>
<dbReference type="GO" id="GO:0050661">
    <property type="term" value="F:NADP binding"/>
    <property type="evidence" value="ECO:0007669"/>
    <property type="project" value="InterPro"/>
</dbReference>
<evidence type="ECO:0000256" key="2">
    <source>
        <dbReference type="ARBA" id="ARBA00022630"/>
    </source>
</evidence>
<dbReference type="InterPro" id="IPR036188">
    <property type="entry name" value="FAD/NAD-bd_sf"/>
</dbReference>
<organism evidence="7 8">
    <name type="scientific">Eeniella nana</name>
    <name type="common">Yeast</name>
    <name type="synonym">Brettanomyces nanus</name>
    <dbReference type="NCBI Taxonomy" id="13502"/>
    <lineage>
        <taxon>Eukaryota</taxon>
        <taxon>Fungi</taxon>
        <taxon>Dikarya</taxon>
        <taxon>Ascomycota</taxon>
        <taxon>Saccharomycotina</taxon>
        <taxon>Pichiomycetes</taxon>
        <taxon>Pichiales</taxon>
        <taxon>Pichiaceae</taxon>
        <taxon>Brettanomyces</taxon>
    </lineage>
</organism>
<accession>A0A875RZ39</accession>
<dbReference type="Proteomes" id="UP000662931">
    <property type="component" value="Chromosome 1"/>
</dbReference>
<dbReference type="PANTHER" id="PTHR23023">
    <property type="entry name" value="DIMETHYLANILINE MONOOXYGENASE"/>
    <property type="match status" value="1"/>
</dbReference>
<feature type="region of interest" description="Disordered" evidence="6">
    <location>
        <begin position="60"/>
        <end position="79"/>
    </location>
</feature>
<dbReference type="InterPro" id="IPR000960">
    <property type="entry name" value="Flavin_mOase"/>
</dbReference>
<keyword evidence="3" id="KW-0274">FAD</keyword>
<reference evidence="7" key="1">
    <citation type="submission" date="2020-10" db="EMBL/GenBank/DDBJ databases">
        <authorList>
            <person name="Roach M.J.R."/>
        </authorList>
    </citation>
    <scope>NUCLEOTIDE SEQUENCE</scope>
    <source>
        <strain evidence="7">CBS 1945</strain>
    </source>
</reference>
<evidence type="ECO:0000256" key="5">
    <source>
        <dbReference type="ARBA" id="ARBA00023002"/>
    </source>
</evidence>
<dbReference type="Pfam" id="PF13450">
    <property type="entry name" value="NAD_binding_8"/>
    <property type="match status" value="1"/>
</dbReference>
<dbReference type="GeneID" id="62195156"/>
<dbReference type="GO" id="GO:0050660">
    <property type="term" value="F:flavin adenine dinucleotide binding"/>
    <property type="evidence" value="ECO:0007669"/>
    <property type="project" value="InterPro"/>
</dbReference>
<gene>
    <name evidence="7" type="ORF">FOA43_001755</name>
</gene>
<dbReference type="Pfam" id="PF00743">
    <property type="entry name" value="FMO-like"/>
    <property type="match status" value="2"/>
</dbReference>
<dbReference type="AlphaFoldDB" id="A0A875RZ39"/>
<dbReference type="Gene3D" id="3.50.50.60">
    <property type="entry name" value="FAD/NAD(P)-binding domain"/>
    <property type="match status" value="2"/>
</dbReference>
<dbReference type="OrthoDB" id="66881at2759"/>
<dbReference type="InterPro" id="IPR050346">
    <property type="entry name" value="FMO-like"/>
</dbReference>
<keyword evidence="2" id="KW-0285">Flavoprotein</keyword>
<dbReference type="EMBL" id="CP064812">
    <property type="protein sequence ID" value="QPG74426.1"/>
    <property type="molecule type" value="Genomic_DNA"/>
</dbReference>
<proteinExistence type="inferred from homology"/>
<dbReference type="KEGG" id="bnn:FOA43_001755"/>
<dbReference type="RefSeq" id="XP_038777991.1">
    <property type="nucleotide sequence ID" value="XM_038922063.1"/>
</dbReference>
<keyword evidence="5" id="KW-0560">Oxidoreductase</keyword>
<name>A0A875RZ39_EENNA</name>
<protein>
    <recommendedName>
        <fullName evidence="9">Flavin-containing monooxygenase</fullName>
    </recommendedName>
</protein>
<evidence type="ECO:0000256" key="4">
    <source>
        <dbReference type="ARBA" id="ARBA00022857"/>
    </source>
</evidence>
<comment type="similarity">
    <text evidence="1">Belongs to the FMO family.</text>
</comment>
<evidence type="ECO:0000313" key="7">
    <source>
        <dbReference type="EMBL" id="QPG74426.1"/>
    </source>
</evidence>
<evidence type="ECO:0008006" key="9">
    <source>
        <dbReference type="Google" id="ProtNLM"/>
    </source>
</evidence>
<sequence length="475" mass="53275">MGRRIAIIGAGPSGLAVAKALALEPKVSKLFSAIDVYERHPKAGGLWYYTGLKNHVTPIVPSPNNDESGEIASSDAKTSEQRFVSPMYDHLETNIPKEMMKFHGIPFPDDCETFPTRSEVVQYLENYTKTIPQSVNFTFNTNVTSLTKKTDPDQWELIYQDVFKDDESRTKLYDDVILAQGHFDYPFIPEVEGLKDWATKDKNSITHAKYFNNVEAYRGKNVLIIGNSASGIDIATQCITSAKSVTMSSCSESPFKDVIISHVAQIGKISRYDFDHDRSVISEDGTKLSGIDTVIFCTGYLYKIPFLKSYQVDSCDKSLLSDGSQLLNLYKQIFYIPDPSLALMAVPQLVIPFPFAECQAQYVARVLSRRVSLPSETEMNKSYQSELKEKGPGRSFHAMKGISDAEYCNQLFDLISGTEKDGFVAEYWDDARKGLRSSCGSLKGERLKLIVRHADNLKKEGKPFRLLRGEFNPTD</sequence>
<evidence type="ECO:0000256" key="3">
    <source>
        <dbReference type="ARBA" id="ARBA00022827"/>
    </source>
</evidence>
<evidence type="ECO:0000256" key="1">
    <source>
        <dbReference type="ARBA" id="ARBA00009183"/>
    </source>
</evidence>
<dbReference type="InterPro" id="IPR020946">
    <property type="entry name" value="Flavin_mOase-like"/>
</dbReference>
<evidence type="ECO:0000256" key="6">
    <source>
        <dbReference type="SAM" id="MobiDB-lite"/>
    </source>
</evidence>
<dbReference type="GO" id="GO:0004499">
    <property type="term" value="F:N,N-dimethylaniline monooxygenase activity"/>
    <property type="evidence" value="ECO:0007669"/>
    <property type="project" value="InterPro"/>
</dbReference>
<evidence type="ECO:0000313" key="8">
    <source>
        <dbReference type="Proteomes" id="UP000662931"/>
    </source>
</evidence>
<dbReference type="SUPFAM" id="SSF51905">
    <property type="entry name" value="FAD/NAD(P)-binding domain"/>
    <property type="match status" value="2"/>
</dbReference>